<evidence type="ECO:0008006" key="3">
    <source>
        <dbReference type="Google" id="ProtNLM"/>
    </source>
</evidence>
<protein>
    <recommendedName>
        <fullName evidence="3">HAT C-terminal dimerisation domain-containing protein</fullName>
    </recommendedName>
</protein>
<accession>A0A5J4UV73</accession>
<comment type="caution">
    <text evidence="1">The sequence shown here is derived from an EMBL/GenBank/DDBJ whole genome shotgun (WGS) entry which is preliminary data.</text>
</comment>
<organism evidence="1 2">
    <name type="scientific">Streblomastix strix</name>
    <dbReference type="NCBI Taxonomy" id="222440"/>
    <lineage>
        <taxon>Eukaryota</taxon>
        <taxon>Metamonada</taxon>
        <taxon>Preaxostyla</taxon>
        <taxon>Oxymonadida</taxon>
        <taxon>Streblomastigidae</taxon>
        <taxon>Streblomastix</taxon>
    </lineage>
</organism>
<dbReference type="InterPro" id="IPR012337">
    <property type="entry name" value="RNaseH-like_sf"/>
</dbReference>
<proteinExistence type="predicted"/>
<gene>
    <name evidence="1" type="ORF">EZS28_030492</name>
</gene>
<evidence type="ECO:0000313" key="1">
    <source>
        <dbReference type="EMBL" id="KAA6373982.1"/>
    </source>
</evidence>
<dbReference type="Proteomes" id="UP000324800">
    <property type="component" value="Unassembled WGS sequence"/>
</dbReference>
<dbReference type="SUPFAM" id="SSF53098">
    <property type="entry name" value="Ribonuclease H-like"/>
    <property type="match status" value="1"/>
</dbReference>
<sequence>MLSGSKAFWEDYRDKDKNSSKILADLALRFLSTGASEASCERVFSRMKFIVGQRRFNLKLKRIVSLLRIMGMDHVKKL</sequence>
<reference evidence="1 2" key="1">
    <citation type="submission" date="2019-03" db="EMBL/GenBank/DDBJ databases">
        <title>Single cell metagenomics reveals metabolic interactions within the superorganism composed of flagellate Streblomastix strix and complex community of Bacteroidetes bacteria on its surface.</title>
        <authorList>
            <person name="Treitli S.C."/>
            <person name="Kolisko M."/>
            <person name="Husnik F."/>
            <person name="Keeling P."/>
            <person name="Hampl V."/>
        </authorList>
    </citation>
    <scope>NUCLEOTIDE SEQUENCE [LARGE SCALE GENOMIC DNA]</scope>
    <source>
        <strain evidence="1">ST1C</strain>
    </source>
</reference>
<evidence type="ECO:0000313" key="2">
    <source>
        <dbReference type="Proteomes" id="UP000324800"/>
    </source>
</evidence>
<name>A0A5J4UV73_9EUKA</name>
<dbReference type="AlphaFoldDB" id="A0A5J4UV73"/>
<dbReference type="EMBL" id="SNRW01012320">
    <property type="protein sequence ID" value="KAA6373982.1"/>
    <property type="molecule type" value="Genomic_DNA"/>
</dbReference>